<keyword evidence="3" id="KW-1185">Reference proteome</keyword>
<accession>A0A2Z7AHS0</accession>
<evidence type="ECO:0000313" key="2">
    <source>
        <dbReference type="EMBL" id="KZV18649.1"/>
    </source>
</evidence>
<feature type="region of interest" description="Disordered" evidence="1">
    <location>
        <begin position="91"/>
        <end position="117"/>
    </location>
</feature>
<dbReference type="Proteomes" id="UP000250235">
    <property type="component" value="Unassembled WGS sequence"/>
</dbReference>
<evidence type="ECO:0000256" key="1">
    <source>
        <dbReference type="SAM" id="MobiDB-lite"/>
    </source>
</evidence>
<protein>
    <submittedName>
        <fullName evidence="2">Uncharacterized protein</fullName>
    </submittedName>
</protein>
<reference evidence="2 3" key="1">
    <citation type="journal article" date="2015" name="Proc. Natl. Acad. Sci. U.S.A.">
        <title>The resurrection genome of Boea hygrometrica: A blueprint for survival of dehydration.</title>
        <authorList>
            <person name="Xiao L."/>
            <person name="Yang G."/>
            <person name="Zhang L."/>
            <person name="Yang X."/>
            <person name="Zhao S."/>
            <person name="Ji Z."/>
            <person name="Zhou Q."/>
            <person name="Hu M."/>
            <person name="Wang Y."/>
            <person name="Chen M."/>
            <person name="Xu Y."/>
            <person name="Jin H."/>
            <person name="Xiao X."/>
            <person name="Hu G."/>
            <person name="Bao F."/>
            <person name="Hu Y."/>
            <person name="Wan P."/>
            <person name="Li L."/>
            <person name="Deng X."/>
            <person name="Kuang T."/>
            <person name="Xiang C."/>
            <person name="Zhu J.K."/>
            <person name="Oliver M.J."/>
            <person name="He Y."/>
        </authorList>
    </citation>
    <scope>NUCLEOTIDE SEQUENCE [LARGE SCALE GENOMIC DNA]</scope>
    <source>
        <strain evidence="3">cv. XS01</strain>
    </source>
</reference>
<evidence type="ECO:0000313" key="3">
    <source>
        <dbReference type="Proteomes" id="UP000250235"/>
    </source>
</evidence>
<dbReference type="AlphaFoldDB" id="A0A2Z7AHS0"/>
<proteinExistence type="predicted"/>
<name>A0A2Z7AHS0_9LAMI</name>
<sequence length="117" mass="12516">MQPVAARKRWSFDKHTSPICSSRAVQLPKLLTCNHESETGVPGYGPSQGRKWLDRLVEPMSWHDGHNHRSALGCSIVCLVRIMQPTVRAVAQPRGTAGPGGGPSDGVLPKAAGTGRP</sequence>
<gene>
    <name evidence="2" type="ORF">F511_41285</name>
</gene>
<organism evidence="2 3">
    <name type="scientific">Dorcoceras hygrometricum</name>
    <dbReference type="NCBI Taxonomy" id="472368"/>
    <lineage>
        <taxon>Eukaryota</taxon>
        <taxon>Viridiplantae</taxon>
        <taxon>Streptophyta</taxon>
        <taxon>Embryophyta</taxon>
        <taxon>Tracheophyta</taxon>
        <taxon>Spermatophyta</taxon>
        <taxon>Magnoliopsida</taxon>
        <taxon>eudicotyledons</taxon>
        <taxon>Gunneridae</taxon>
        <taxon>Pentapetalae</taxon>
        <taxon>asterids</taxon>
        <taxon>lamiids</taxon>
        <taxon>Lamiales</taxon>
        <taxon>Gesneriaceae</taxon>
        <taxon>Didymocarpoideae</taxon>
        <taxon>Trichosporeae</taxon>
        <taxon>Loxocarpinae</taxon>
        <taxon>Dorcoceras</taxon>
    </lineage>
</organism>
<dbReference type="EMBL" id="KV017286">
    <property type="protein sequence ID" value="KZV18649.1"/>
    <property type="molecule type" value="Genomic_DNA"/>
</dbReference>